<organism evidence="5 6">
    <name type="scientific">Saccoglossus kowalevskii</name>
    <name type="common">Acorn worm</name>
    <dbReference type="NCBI Taxonomy" id="10224"/>
    <lineage>
        <taxon>Eukaryota</taxon>
        <taxon>Metazoa</taxon>
        <taxon>Hemichordata</taxon>
        <taxon>Enteropneusta</taxon>
        <taxon>Harrimaniidae</taxon>
        <taxon>Saccoglossus</taxon>
    </lineage>
</organism>
<gene>
    <name evidence="6" type="primary">LOC102807033</name>
</gene>
<evidence type="ECO:0000256" key="3">
    <source>
        <dbReference type="ARBA" id="ARBA00022723"/>
    </source>
</evidence>
<evidence type="ECO:0000256" key="2">
    <source>
        <dbReference type="ARBA" id="ARBA00006787"/>
    </source>
</evidence>
<reference evidence="6" key="1">
    <citation type="submission" date="2025-08" db="UniProtKB">
        <authorList>
            <consortium name="RefSeq"/>
        </authorList>
    </citation>
    <scope>IDENTIFICATION</scope>
    <source>
        <tissue evidence="6">Testes</tissue>
    </source>
</reference>
<dbReference type="RefSeq" id="XP_006819765.1">
    <property type="nucleotide sequence ID" value="XM_006819702.1"/>
</dbReference>
<keyword evidence="3" id="KW-0479">Metal-binding</keyword>
<protein>
    <submittedName>
        <fullName evidence="6">Uncharacterized protein LOC102807033</fullName>
    </submittedName>
</protein>
<proteinExistence type="inferred from homology"/>
<name>A0ABM0MIC4_SACKO</name>
<comment type="similarity">
    <text evidence="2">Belongs to the carotenoid oxygenase family.</text>
</comment>
<evidence type="ECO:0000313" key="5">
    <source>
        <dbReference type="Proteomes" id="UP000694865"/>
    </source>
</evidence>
<dbReference type="Pfam" id="PF03055">
    <property type="entry name" value="RPE65"/>
    <property type="match status" value="1"/>
</dbReference>
<evidence type="ECO:0000256" key="1">
    <source>
        <dbReference type="ARBA" id="ARBA00001954"/>
    </source>
</evidence>
<comment type="cofactor">
    <cofactor evidence="1">
        <name>Fe(2+)</name>
        <dbReference type="ChEBI" id="CHEBI:29033"/>
    </cofactor>
</comment>
<dbReference type="Proteomes" id="UP000694865">
    <property type="component" value="Unplaced"/>
</dbReference>
<keyword evidence="5" id="KW-1185">Reference proteome</keyword>
<keyword evidence="4" id="KW-0408">Iron</keyword>
<accession>A0ABM0MIC4</accession>
<dbReference type="GeneID" id="102807033"/>
<evidence type="ECO:0000256" key="4">
    <source>
        <dbReference type="ARBA" id="ARBA00023004"/>
    </source>
</evidence>
<evidence type="ECO:0000313" key="6">
    <source>
        <dbReference type="RefSeq" id="XP_006819765.1"/>
    </source>
</evidence>
<sequence length="233" mass="27029">MDKSKIAWSTSFSPVNQKQFRKWENFQDYTGDNPFVTFWKIGDNVEAMSEGPAGVWFDLESLETKGEYPFKDNNFGFPDYMTPINNPAHEHYGEDGVTVYGVTAMMNVSDVTNINIMRMIYKIQDEERIPMVLFQEAGPLDSRLCNDEGTYPKLKDRSGYLHSFAMTQNYFVLPISTFFIDLCKIFSKLSYAIIVFTYSFTNLLFKMCDICVDKHRFGHNPTRSSNGNHKYEF</sequence>
<dbReference type="InterPro" id="IPR004294">
    <property type="entry name" value="Carotenoid_Oase"/>
</dbReference>